<organism evidence="2 3">
    <name type="scientific">Bordetella bronchiseptica 253</name>
    <dbReference type="NCBI Taxonomy" id="568707"/>
    <lineage>
        <taxon>Bacteria</taxon>
        <taxon>Pseudomonadati</taxon>
        <taxon>Pseudomonadota</taxon>
        <taxon>Betaproteobacteria</taxon>
        <taxon>Burkholderiales</taxon>
        <taxon>Alcaligenaceae</taxon>
        <taxon>Bordetella</taxon>
    </lineage>
</organism>
<dbReference type="HOGENOM" id="CLU_2231345_0_0_4"/>
<evidence type="ECO:0000313" key="3">
    <source>
        <dbReference type="Proteomes" id="UP000007564"/>
    </source>
</evidence>
<name>A0A0C6P2K9_BORBO</name>
<dbReference type="KEGG" id="bbh:BN112_0959"/>
<dbReference type="EMBL" id="HE965806">
    <property type="protein sequence ID" value="CCJ52877.1"/>
    <property type="molecule type" value="Genomic_DNA"/>
</dbReference>
<sequence>MKTFRYAVGLAGLLVASHAMAQYGVWTKKSANGSWVAPRTGFTSLVLSQAEINAFRECVLPGRPGGDNSATRIVETATGKEVKLLDCEAMRAERKAEQDRLNAKK</sequence>
<evidence type="ECO:0000313" key="2">
    <source>
        <dbReference type="EMBL" id="CCJ52877.1"/>
    </source>
</evidence>
<accession>A0A0C6P2K9</accession>
<dbReference type="Proteomes" id="UP000007564">
    <property type="component" value="Chromosome"/>
</dbReference>
<keyword evidence="1" id="KW-0732">Signal</keyword>
<evidence type="ECO:0000256" key="1">
    <source>
        <dbReference type="SAM" id="SignalP"/>
    </source>
</evidence>
<feature type="chain" id="PRO_5002197483" evidence="1">
    <location>
        <begin position="22"/>
        <end position="105"/>
    </location>
</feature>
<dbReference type="RefSeq" id="WP_015063920.1">
    <property type="nucleotide sequence ID" value="NC_019382.1"/>
</dbReference>
<dbReference type="AlphaFoldDB" id="A0A0C6P2K9"/>
<protein>
    <submittedName>
        <fullName evidence="2">Putative membrane protein</fullName>
    </submittedName>
</protein>
<gene>
    <name evidence="2" type="ORF">BN112_0959</name>
</gene>
<reference evidence="2 3" key="1">
    <citation type="journal article" date="2012" name="BMC Genomics">
        <title>Comparative genomics of the classical Bordetella subspecies: the evolution and exchange of virulence-associated diversity amongst closely related pathogens.</title>
        <authorList>
            <person name="Park J."/>
            <person name="Zhang Y."/>
            <person name="Buboltz A.M."/>
            <person name="Zhang X."/>
            <person name="Schuster S.C."/>
            <person name="Ahuja U."/>
            <person name="Liu M."/>
            <person name="Miller J.F."/>
            <person name="Sebaihia M."/>
            <person name="Bentley S.D."/>
            <person name="Parkhill J."/>
            <person name="Harvill E.T."/>
        </authorList>
    </citation>
    <scope>NUCLEOTIDE SEQUENCE [LARGE SCALE GENOMIC DNA]</scope>
    <source>
        <strain evidence="2 3">253</strain>
    </source>
</reference>
<feature type="signal peptide" evidence="1">
    <location>
        <begin position="1"/>
        <end position="21"/>
    </location>
</feature>
<proteinExistence type="predicted"/>